<reference evidence="1" key="1">
    <citation type="submission" date="2016-01" db="EMBL/GenBank/DDBJ databases">
        <authorList>
            <person name="Peeters Charlotte."/>
        </authorList>
    </citation>
    <scope>NUCLEOTIDE SEQUENCE</scope>
    <source>
        <strain evidence="1">LMG 22936</strain>
    </source>
</reference>
<accession>A0A158F9M7</accession>
<name>A0A158F9M7_9BURK</name>
<evidence type="ECO:0000313" key="1">
    <source>
        <dbReference type="EMBL" id="SAL16568.1"/>
    </source>
</evidence>
<dbReference type="RefSeq" id="WP_087628884.1">
    <property type="nucleotide sequence ID" value="NZ_FCNZ02000002.1"/>
</dbReference>
<gene>
    <name evidence="1" type="ORF">AWB66_00690</name>
</gene>
<dbReference type="Proteomes" id="UP000054717">
    <property type="component" value="Unassembled WGS sequence"/>
</dbReference>
<protein>
    <recommendedName>
        <fullName evidence="3">DUF2950 domain-containing protein</fullName>
    </recommendedName>
</protein>
<dbReference type="STRING" id="326475.AWB66_00690"/>
<dbReference type="InterPro" id="IPR021556">
    <property type="entry name" value="DUF2950"/>
</dbReference>
<sequence>MTQLSFIVPSAILRARVVAWVTAVGVLGTFAAAPVLLVATPAAHAQSTYRSPDAAAEALTDAIARNDHDALRQVLGKDFGRFIPTDNIGEQDIYDYLGAWAKQHRIVNDAAPLGGQASAHVEVGDSGWTLPIPLVQRAKGWQFDLPAARDEIMTRRIGRNEHSAMLSALGYVHAQHDYQKQQQHFAQRFVSTPGKRDGLYWDSAPGEPESPLGPLAATMPNHTLPADAYHGYHFKILTAQGPHAKGGAGSYVSGGEMSKGFGLVAWPAQYGKTGVMTFIVNQDGQVYEKNLGPSTATAAAALRQFDPDDSWQPVSP</sequence>
<proteinExistence type="predicted"/>
<comment type="caution">
    <text evidence="1">The sequence shown here is derived from an EMBL/GenBank/DDBJ whole genome shotgun (WGS) entry which is preliminary data.</text>
</comment>
<dbReference type="Pfam" id="PF11453">
    <property type="entry name" value="DUF2950"/>
    <property type="match status" value="1"/>
</dbReference>
<evidence type="ECO:0008006" key="3">
    <source>
        <dbReference type="Google" id="ProtNLM"/>
    </source>
</evidence>
<dbReference type="AlphaFoldDB" id="A0A158F9M7"/>
<keyword evidence="2" id="KW-1185">Reference proteome</keyword>
<dbReference type="EMBL" id="FCNZ02000002">
    <property type="protein sequence ID" value="SAL16568.1"/>
    <property type="molecule type" value="Genomic_DNA"/>
</dbReference>
<organism evidence="1 2">
    <name type="scientific">Caballeronia telluris</name>
    <dbReference type="NCBI Taxonomy" id="326475"/>
    <lineage>
        <taxon>Bacteria</taxon>
        <taxon>Pseudomonadati</taxon>
        <taxon>Pseudomonadota</taxon>
        <taxon>Betaproteobacteria</taxon>
        <taxon>Burkholderiales</taxon>
        <taxon>Burkholderiaceae</taxon>
        <taxon>Caballeronia</taxon>
    </lineage>
</organism>
<evidence type="ECO:0000313" key="2">
    <source>
        <dbReference type="Proteomes" id="UP000054717"/>
    </source>
</evidence>